<dbReference type="OrthoDB" id="696502at2759"/>
<name>A0A811R0T9_9POAL</name>
<proteinExistence type="predicted"/>
<dbReference type="EMBL" id="CAJGYO010000012">
    <property type="protein sequence ID" value="CAD6262675.1"/>
    <property type="molecule type" value="Genomic_DNA"/>
</dbReference>
<evidence type="ECO:0000313" key="3">
    <source>
        <dbReference type="EMBL" id="CAD6262675.1"/>
    </source>
</evidence>
<keyword evidence="4" id="KW-1185">Reference proteome</keyword>
<feature type="region of interest" description="Disordered" evidence="1">
    <location>
        <begin position="202"/>
        <end position="221"/>
    </location>
</feature>
<organism evidence="3 4">
    <name type="scientific">Miscanthus lutarioriparius</name>
    <dbReference type="NCBI Taxonomy" id="422564"/>
    <lineage>
        <taxon>Eukaryota</taxon>
        <taxon>Viridiplantae</taxon>
        <taxon>Streptophyta</taxon>
        <taxon>Embryophyta</taxon>
        <taxon>Tracheophyta</taxon>
        <taxon>Spermatophyta</taxon>
        <taxon>Magnoliopsida</taxon>
        <taxon>Liliopsida</taxon>
        <taxon>Poales</taxon>
        <taxon>Poaceae</taxon>
        <taxon>PACMAD clade</taxon>
        <taxon>Panicoideae</taxon>
        <taxon>Andropogonodae</taxon>
        <taxon>Andropogoneae</taxon>
        <taxon>Saccharinae</taxon>
        <taxon>Miscanthus</taxon>
    </lineage>
</organism>
<dbReference type="Pfam" id="PF03732">
    <property type="entry name" value="Retrotrans_gag"/>
    <property type="match status" value="1"/>
</dbReference>
<protein>
    <recommendedName>
        <fullName evidence="2">Retrotransposon gag domain-containing protein</fullName>
    </recommendedName>
</protein>
<gene>
    <name evidence="3" type="ORF">NCGR_LOCUS46011</name>
</gene>
<reference evidence="3" key="1">
    <citation type="submission" date="2020-10" db="EMBL/GenBank/DDBJ databases">
        <authorList>
            <person name="Han B."/>
            <person name="Lu T."/>
            <person name="Zhao Q."/>
            <person name="Huang X."/>
            <person name="Zhao Y."/>
        </authorList>
    </citation>
    <scope>NUCLEOTIDE SEQUENCE</scope>
</reference>
<sequence length="296" mass="34506">MSPEGQQLMAEMQRLFKEQAQLLHRRLADSEQSVERRIIDSETRIDGRIAESETRIDGHIADAERRQDERLKSIEKATEPLLKSLDWPTFCRMLHERFGRDQHQILIRRMFHIHQESTVTDYVERFSELIDQLKAYNPNIDMLYYTTRFVDGFREDIRSVIVVQRPQNLDTAYTLALLQEEVADPNKRKDGRRDLASYPRPAFRNAYPLPPPPGAGDRNLKPADDGFTVPAKAKTAEDKFRALRAYRRARGLCDHCAEKWSRDHKCAATVRLHAMQEVWELFAISDETDLLKLKSS</sequence>
<evidence type="ECO:0000259" key="2">
    <source>
        <dbReference type="Pfam" id="PF03732"/>
    </source>
</evidence>
<accession>A0A811R0T9</accession>
<dbReference type="Proteomes" id="UP000604825">
    <property type="component" value="Unassembled WGS sequence"/>
</dbReference>
<dbReference type="AlphaFoldDB" id="A0A811R0T9"/>
<evidence type="ECO:0000256" key="1">
    <source>
        <dbReference type="SAM" id="MobiDB-lite"/>
    </source>
</evidence>
<comment type="caution">
    <text evidence="3">The sequence shown here is derived from an EMBL/GenBank/DDBJ whole genome shotgun (WGS) entry which is preliminary data.</text>
</comment>
<dbReference type="InterPro" id="IPR005162">
    <property type="entry name" value="Retrotrans_gag_dom"/>
</dbReference>
<feature type="domain" description="Retrotransposon gag" evidence="2">
    <location>
        <begin position="84"/>
        <end position="138"/>
    </location>
</feature>
<evidence type="ECO:0000313" key="4">
    <source>
        <dbReference type="Proteomes" id="UP000604825"/>
    </source>
</evidence>